<sequence>MLHQIFRCPQDLGDTRQMSTPSKDILISNLQNFFKKWENRESNGVKLFSSDRLSVISNIRGHILKGCLSGIPARFSTSVNERLHKEMKKLLSKNRMGTQLAYAKFTRFFFKHNQKRGNCDSIYSLSAKTHQNSFKGTDGNAPITSTAENVFFGIRPKERDSVSLPPETEEQKSLPQYTLDMLTPVILDAISKKVDMASEKEAQMSGDLQPDHTYSFDKATANHGYFSIVLYSLSIFKVILLMKKLWSSKAANLMKIPFLFNNLKTYLSHNTTDNYAKSRSTTAMPMATETSVRNAKERLDGPGHYDALVISEQVSETAQAMSKANGQKQSVGNKENTTICKQVVACRCGLKSRRKTDNASNRVYRSVKRCKCVKSEEACSDLCNCHGKCGGKMCGGVPKSTKGRQGRKRYPHTLQTIKTPRKSKSYLVSKNEVVNPGKLNMLEYVVVCVIVLFLETTSTSNGKASNMDVKSAMMK</sequence>
<proteinExistence type="predicted"/>
<keyword evidence="2" id="KW-1185">Reference proteome</keyword>
<name>A0A6S7I6P4_PARCT</name>
<evidence type="ECO:0000313" key="1">
    <source>
        <dbReference type="EMBL" id="CAB4013376.1"/>
    </source>
</evidence>
<reference evidence="1" key="1">
    <citation type="submission" date="2020-04" db="EMBL/GenBank/DDBJ databases">
        <authorList>
            <person name="Alioto T."/>
            <person name="Alioto T."/>
            <person name="Gomez Garrido J."/>
        </authorList>
    </citation>
    <scope>NUCLEOTIDE SEQUENCE</scope>
    <source>
        <strain evidence="1">A484AB</strain>
    </source>
</reference>
<comment type="caution">
    <text evidence="1">The sequence shown here is derived from an EMBL/GenBank/DDBJ whole genome shotgun (WGS) entry which is preliminary data.</text>
</comment>
<gene>
    <name evidence="1" type="ORF">PACLA_8A024745</name>
</gene>
<accession>A0A6S7I6P4</accession>
<dbReference type="AlphaFoldDB" id="A0A6S7I6P4"/>
<evidence type="ECO:0000313" key="2">
    <source>
        <dbReference type="Proteomes" id="UP001152795"/>
    </source>
</evidence>
<dbReference type="Proteomes" id="UP001152795">
    <property type="component" value="Unassembled WGS sequence"/>
</dbReference>
<dbReference type="EMBL" id="CACRXK020007861">
    <property type="protein sequence ID" value="CAB4013376.1"/>
    <property type="molecule type" value="Genomic_DNA"/>
</dbReference>
<protein>
    <submittedName>
        <fullName evidence="1">Uncharacterized protein</fullName>
    </submittedName>
</protein>
<organism evidence="1 2">
    <name type="scientific">Paramuricea clavata</name>
    <name type="common">Red gorgonian</name>
    <name type="synonym">Violescent sea-whip</name>
    <dbReference type="NCBI Taxonomy" id="317549"/>
    <lineage>
        <taxon>Eukaryota</taxon>
        <taxon>Metazoa</taxon>
        <taxon>Cnidaria</taxon>
        <taxon>Anthozoa</taxon>
        <taxon>Octocorallia</taxon>
        <taxon>Malacalcyonacea</taxon>
        <taxon>Plexauridae</taxon>
        <taxon>Paramuricea</taxon>
    </lineage>
</organism>